<organism evidence="1 2">
    <name type="scientific">Diversispora epigaea</name>
    <dbReference type="NCBI Taxonomy" id="1348612"/>
    <lineage>
        <taxon>Eukaryota</taxon>
        <taxon>Fungi</taxon>
        <taxon>Fungi incertae sedis</taxon>
        <taxon>Mucoromycota</taxon>
        <taxon>Glomeromycotina</taxon>
        <taxon>Glomeromycetes</taxon>
        <taxon>Diversisporales</taxon>
        <taxon>Diversisporaceae</taxon>
        <taxon>Diversispora</taxon>
    </lineage>
</organism>
<comment type="caution">
    <text evidence="1">The sequence shown here is derived from an EMBL/GenBank/DDBJ whole genome shotgun (WGS) entry which is preliminary data.</text>
</comment>
<dbReference type="EMBL" id="PQFF01000248">
    <property type="protein sequence ID" value="RHZ70421.1"/>
    <property type="molecule type" value="Genomic_DNA"/>
</dbReference>
<keyword evidence="2" id="KW-1185">Reference proteome</keyword>
<proteinExistence type="predicted"/>
<dbReference type="Proteomes" id="UP000266861">
    <property type="component" value="Unassembled WGS sequence"/>
</dbReference>
<dbReference type="AlphaFoldDB" id="A0A397I435"/>
<accession>A0A397I435</accession>
<name>A0A397I435_9GLOM</name>
<sequence>MEEKELPSTTKWRIEIKNKVKDFMRRLIQLHYENIEQKANKHNKLLVVTSILCRMQKNSSIIERVDYYYKTCAITKQEPPQIKLLNELISGKNIKFDNPESFEEKRRKEKYEVCSGKLREDDTLIKRFTREIQPANQIQQLQRRAEYLLDINIKAKV</sequence>
<gene>
    <name evidence="1" type="ORF">Glove_271g97</name>
</gene>
<evidence type="ECO:0000313" key="2">
    <source>
        <dbReference type="Proteomes" id="UP000266861"/>
    </source>
</evidence>
<reference evidence="1 2" key="1">
    <citation type="submission" date="2018-08" db="EMBL/GenBank/DDBJ databases">
        <title>Genome and evolution of the arbuscular mycorrhizal fungus Diversispora epigaea (formerly Glomus versiforme) and its bacterial endosymbionts.</title>
        <authorList>
            <person name="Sun X."/>
            <person name="Fei Z."/>
            <person name="Harrison M."/>
        </authorList>
    </citation>
    <scope>NUCLEOTIDE SEQUENCE [LARGE SCALE GENOMIC DNA]</scope>
    <source>
        <strain evidence="1 2">IT104</strain>
    </source>
</reference>
<protein>
    <submittedName>
        <fullName evidence="1">Uncharacterized protein</fullName>
    </submittedName>
</protein>
<evidence type="ECO:0000313" key="1">
    <source>
        <dbReference type="EMBL" id="RHZ70421.1"/>
    </source>
</evidence>